<dbReference type="AlphaFoldDB" id="A0A3T0TUT9"/>
<reference evidence="1" key="1">
    <citation type="submission" date="2019-03" db="EMBL/GenBank/DDBJ databases">
        <title>Draft Sequence and Annotation of the Mycoplasma phocicerebrale Strain 1049T Genome.</title>
        <authorList>
            <person name="Frasca S.Jr."/>
            <person name="Kutish G.F."/>
            <person name="Castellanos Gell J."/>
            <person name="Michaels D.L."/>
            <person name="Brown D.R."/>
        </authorList>
    </citation>
    <scope>NUCLEOTIDE SEQUENCE</scope>
    <source>
        <strain evidence="1">1049</strain>
    </source>
</reference>
<evidence type="ECO:0000313" key="1">
    <source>
        <dbReference type="EMBL" id="AZZ65756.1"/>
    </source>
</evidence>
<dbReference type="RefSeq" id="WP_116171422.1">
    <property type="nucleotide sequence ID" value="NZ_CP033058.2"/>
</dbReference>
<dbReference type="PROSITE" id="PS51257">
    <property type="entry name" value="PROKAR_LIPOPROTEIN"/>
    <property type="match status" value="1"/>
</dbReference>
<proteinExistence type="predicted"/>
<dbReference type="OrthoDB" id="399202at2"/>
<evidence type="ECO:0000313" key="2">
    <source>
        <dbReference type="Proteomes" id="UP000256585"/>
    </source>
</evidence>
<accession>A0A3T0TUT9</accession>
<keyword evidence="1" id="KW-0449">Lipoprotein</keyword>
<sequence length="156" mass="18414">MKKTKKFLWLIGIIPIISLPVISSSCDISEKDFQEKDVPLLTDGQIQTIIDAFEFKLTAEGKKLMQENKLLEKWDKFVRMRENKQEIAEQIINYNIEFKKYFIFKYHPLTGFGSAHKYNFKLGYNDNNKIVIKYQILCIDRNDQIEKASEVKLDLN</sequence>
<dbReference type="KEGG" id="mphc:DMC14_003130"/>
<dbReference type="EMBL" id="CP033058">
    <property type="protein sequence ID" value="AZZ65756.1"/>
    <property type="molecule type" value="Genomic_DNA"/>
</dbReference>
<protein>
    <submittedName>
        <fullName evidence="1">Variable surface lipoprotein</fullName>
    </submittedName>
</protein>
<organism evidence="1 2">
    <name type="scientific">Metamycoplasma phocicerebrale</name>
    <dbReference type="NCBI Taxonomy" id="142649"/>
    <lineage>
        <taxon>Bacteria</taxon>
        <taxon>Bacillati</taxon>
        <taxon>Mycoplasmatota</taxon>
        <taxon>Mycoplasmoidales</taxon>
        <taxon>Metamycoplasmataceae</taxon>
        <taxon>Metamycoplasma</taxon>
    </lineage>
</organism>
<name>A0A3T0TUT9_9BACT</name>
<gene>
    <name evidence="1" type="ORF">DMC14_003130</name>
</gene>
<dbReference type="Proteomes" id="UP000256585">
    <property type="component" value="Chromosome"/>
</dbReference>
<keyword evidence="2" id="KW-1185">Reference proteome</keyword>